<comment type="caution">
    <text evidence="2">The sequence shown here is derived from an EMBL/GenBank/DDBJ whole genome shotgun (WGS) entry which is preliminary data.</text>
</comment>
<dbReference type="PANTHER" id="PTHR31373">
    <property type="entry name" value="OS06G0652100 PROTEIN"/>
    <property type="match status" value="1"/>
</dbReference>
<accession>A0A6G1DIG4</accession>
<organism evidence="2 3">
    <name type="scientific">Oryza meyeriana var. granulata</name>
    <dbReference type="NCBI Taxonomy" id="110450"/>
    <lineage>
        <taxon>Eukaryota</taxon>
        <taxon>Viridiplantae</taxon>
        <taxon>Streptophyta</taxon>
        <taxon>Embryophyta</taxon>
        <taxon>Tracheophyta</taxon>
        <taxon>Spermatophyta</taxon>
        <taxon>Magnoliopsida</taxon>
        <taxon>Liliopsida</taxon>
        <taxon>Poales</taxon>
        <taxon>Poaceae</taxon>
        <taxon>BOP clade</taxon>
        <taxon>Oryzoideae</taxon>
        <taxon>Oryzeae</taxon>
        <taxon>Oryzinae</taxon>
        <taxon>Oryza</taxon>
        <taxon>Oryza meyeriana</taxon>
    </lineage>
</organism>
<dbReference type="PANTHER" id="PTHR31373:SF20">
    <property type="entry name" value="OS09G0499400 PROTEIN"/>
    <property type="match status" value="1"/>
</dbReference>
<evidence type="ECO:0000313" key="3">
    <source>
        <dbReference type="Proteomes" id="UP000479710"/>
    </source>
</evidence>
<dbReference type="Proteomes" id="UP000479710">
    <property type="component" value="Unassembled WGS sequence"/>
</dbReference>
<dbReference type="EMBL" id="SPHZ02000006">
    <property type="protein sequence ID" value="KAF0912388.1"/>
    <property type="molecule type" value="Genomic_DNA"/>
</dbReference>
<protein>
    <recommendedName>
        <fullName evidence="1">DUF2828 domain-containing protein</fullName>
    </recommendedName>
</protein>
<sequence length="88" mass="9896">MRQYKGVFEKHDNSGVAGFLDEVRTGNARVPVDEALPHALVAAAVRGEHDEAAELQWRRMVLNYILLNRETNGFEFRSPSWDVSVSPA</sequence>
<name>A0A6G1DIG4_9ORYZ</name>
<dbReference type="Pfam" id="PF11443">
    <property type="entry name" value="DUF2828"/>
    <property type="match status" value="1"/>
</dbReference>
<keyword evidence="3" id="KW-1185">Reference proteome</keyword>
<gene>
    <name evidence="2" type="ORF">E2562_014036</name>
</gene>
<reference evidence="2 3" key="1">
    <citation type="submission" date="2019-11" db="EMBL/GenBank/DDBJ databases">
        <title>Whole genome sequence of Oryza granulata.</title>
        <authorList>
            <person name="Li W."/>
        </authorList>
    </citation>
    <scope>NUCLEOTIDE SEQUENCE [LARGE SCALE GENOMIC DNA]</scope>
    <source>
        <strain evidence="3">cv. Menghai</strain>
        <tissue evidence="2">Leaf</tissue>
    </source>
</reference>
<evidence type="ECO:0000259" key="1">
    <source>
        <dbReference type="Pfam" id="PF11443"/>
    </source>
</evidence>
<dbReference type="OrthoDB" id="1149618at2759"/>
<dbReference type="AlphaFoldDB" id="A0A6G1DIG4"/>
<dbReference type="InterPro" id="IPR058580">
    <property type="entry name" value="DUF2828"/>
</dbReference>
<proteinExistence type="predicted"/>
<dbReference type="InterPro" id="IPR011205">
    <property type="entry name" value="UCP015417_vWA"/>
</dbReference>
<feature type="domain" description="DUF2828" evidence="1">
    <location>
        <begin position="1"/>
        <end position="61"/>
    </location>
</feature>
<evidence type="ECO:0000313" key="2">
    <source>
        <dbReference type="EMBL" id="KAF0912388.1"/>
    </source>
</evidence>